<dbReference type="PRINTS" id="PR00320">
    <property type="entry name" value="GPROTEINBRPT"/>
</dbReference>
<comment type="caution">
    <text evidence="5">The sequence shown here is derived from an EMBL/GenBank/DDBJ whole genome shotgun (WGS) entry which is preliminary data.</text>
</comment>
<dbReference type="PROSITE" id="PS50181">
    <property type="entry name" value="FBOX"/>
    <property type="match status" value="1"/>
</dbReference>
<dbReference type="OrthoDB" id="190105at2759"/>
<feature type="region of interest" description="Disordered" evidence="4">
    <location>
        <begin position="488"/>
        <end position="534"/>
    </location>
</feature>
<dbReference type="InterPro" id="IPR036322">
    <property type="entry name" value="WD40_repeat_dom_sf"/>
</dbReference>
<evidence type="ECO:0000256" key="1">
    <source>
        <dbReference type="ARBA" id="ARBA00022574"/>
    </source>
</evidence>
<keyword evidence="3" id="KW-0833">Ubl conjugation pathway</keyword>
<feature type="compositionally biased region" description="Low complexity" evidence="4">
    <location>
        <begin position="507"/>
        <end position="522"/>
    </location>
</feature>
<dbReference type="SMART" id="SM00256">
    <property type="entry name" value="FBOX"/>
    <property type="match status" value="1"/>
</dbReference>
<dbReference type="InterPro" id="IPR036047">
    <property type="entry name" value="F-box-like_dom_sf"/>
</dbReference>
<dbReference type="InterPro" id="IPR001810">
    <property type="entry name" value="F-box_dom"/>
</dbReference>
<proteinExistence type="predicted"/>
<accession>A0A7D9H8E0</accession>
<organism evidence="5 6">
    <name type="scientific">Paramuricea clavata</name>
    <name type="common">Red gorgonian</name>
    <name type="synonym">Violescent sea-whip</name>
    <dbReference type="NCBI Taxonomy" id="317549"/>
    <lineage>
        <taxon>Eukaryota</taxon>
        <taxon>Metazoa</taxon>
        <taxon>Cnidaria</taxon>
        <taxon>Anthozoa</taxon>
        <taxon>Octocorallia</taxon>
        <taxon>Malacalcyonacea</taxon>
        <taxon>Plexauridae</taxon>
        <taxon>Paramuricea</taxon>
    </lineage>
</organism>
<dbReference type="Gene3D" id="2.130.10.10">
    <property type="entry name" value="YVTN repeat-like/Quinoprotein amine dehydrogenase"/>
    <property type="match status" value="2"/>
</dbReference>
<evidence type="ECO:0000313" key="6">
    <source>
        <dbReference type="Proteomes" id="UP001152795"/>
    </source>
</evidence>
<dbReference type="SMART" id="SM00320">
    <property type="entry name" value="WD40"/>
    <property type="match status" value="7"/>
</dbReference>
<dbReference type="Gene3D" id="1.20.1280.50">
    <property type="match status" value="1"/>
</dbReference>
<dbReference type="PROSITE" id="PS00678">
    <property type="entry name" value="WD_REPEATS_1"/>
    <property type="match status" value="5"/>
</dbReference>
<dbReference type="InterPro" id="IPR019775">
    <property type="entry name" value="WD40_repeat_CS"/>
</dbReference>
<sequence length="944" mass="106063">MAARRTVKKSEETLILPPITSNLARSKPNVGKTLGNFGTYVLLPSLDPVQNMNAMYDVRKFCKLLCEWYISWRIWQREVLLCSLSEKCSVNLLTSLSTILEPVFHRDFVSRLHGKYPDFKPKVAKLPKHADIKTSNAENKGSNINVKVEQGESNVGEVTETKTNTISQEKVEGKIDITNDTAIVKDAVSRSEICDQGIEISAEQVETNTEPTVGEKVEVIDNQNTTSNHVSPLTNLIKESLLKSDNDAQNTTTQHQTASNVSQIKTLHKSINQAPCQIRGDAYECRSCHIHTANVYNQDTGSRFFSASRFKRLSDMKANLSHDVRLELGPRVKKRLVPAQGLNLWKYFARQLNDVNERMEAWGDYERVNVISDVIKSSDPEQINFFAQCLIQRLKDHTDVSILPDQTLLKIFSELDASTLCQLSQVSRRWRYLAEDDGLWKNKCLQLGLSNGVNDLIFLIEKSAENHTVDWKQAYQEVYKFFQQSKKQRESPVEEEEEEEELEEPVESISASSESQLSQVPSKHSRISEQRMTSTATITADIQLEYLDLTSARDGDVLSGRSVDVEDDNDEDLTGGNLGMLEDALSELSGEKQEDITDEIAYDIRPNKIQPLNEMEDFDNGNHRLITVGVEDVKSVKRVRKLQGHMDGVYTVQFDPKRCLTGSTDRLLRMWDVRTGRAIRTMTGHLGGVRCAQFDNQKILSGSWDTTIMIWDIVKFTCTGILRGHQGCVSCLRFNSSHLVSGSHDMTARVWDVGTWECLHVLEGHTGEVTCLFLGGTYLLTGSTDKTVKLWNVQSGECLKTLVGHNSSVFSVQACRALVISGSEEGKIVFWDVEQGSPVAIIQAHDGPCNCLFVWGSHFLSGGGDALVKQWDIGTMTCLRTLQGHKGPVQSVKMSWSKIISASEDGTVRIWDLEAPIHKLGRQYDEFENSLLPFDTLEHDDEES</sequence>
<evidence type="ECO:0000313" key="5">
    <source>
        <dbReference type="EMBL" id="CAB3976583.1"/>
    </source>
</evidence>
<dbReference type="CDD" id="cd00200">
    <property type="entry name" value="WD40"/>
    <property type="match status" value="1"/>
</dbReference>
<dbReference type="PROSITE" id="PS50082">
    <property type="entry name" value="WD_REPEATS_2"/>
    <property type="match status" value="6"/>
</dbReference>
<dbReference type="PROSITE" id="PS50294">
    <property type="entry name" value="WD_REPEATS_REGION"/>
    <property type="match status" value="5"/>
</dbReference>
<evidence type="ECO:0000256" key="2">
    <source>
        <dbReference type="ARBA" id="ARBA00022737"/>
    </source>
</evidence>
<dbReference type="Proteomes" id="UP001152795">
    <property type="component" value="Unassembled WGS sequence"/>
</dbReference>
<dbReference type="InterPro" id="IPR015943">
    <property type="entry name" value="WD40/YVTN_repeat-like_dom_sf"/>
</dbReference>
<dbReference type="Pfam" id="PF12937">
    <property type="entry name" value="F-box-like"/>
    <property type="match status" value="1"/>
</dbReference>
<dbReference type="Pfam" id="PF00400">
    <property type="entry name" value="WD40"/>
    <property type="match status" value="7"/>
</dbReference>
<dbReference type="SUPFAM" id="SSF50978">
    <property type="entry name" value="WD40 repeat-like"/>
    <property type="match status" value="1"/>
</dbReference>
<keyword evidence="1" id="KW-0853">WD repeat</keyword>
<dbReference type="InterPro" id="IPR051075">
    <property type="entry name" value="SCF_subunit_WD-repeat"/>
</dbReference>
<evidence type="ECO:0000256" key="4">
    <source>
        <dbReference type="SAM" id="MobiDB-lite"/>
    </source>
</evidence>
<keyword evidence="2" id="KW-0677">Repeat</keyword>
<reference evidence="5" key="1">
    <citation type="submission" date="2020-04" db="EMBL/GenBank/DDBJ databases">
        <authorList>
            <person name="Alioto T."/>
            <person name="Alioto T."/>
            <person name="Gomez Garrido J."/>
        </authorList>
    </citation>
    <scope>NUCLEOTIDE SEQUENCE</scope>
    <source>
        <strain evidence="5">A484AB</strain>
    </source>
</reference>
<gene>
    <name evidence="5" type="ORF">PACLA_8A078758</name>
</gene>
<name>A0A7D9H8E0_PARCT</name>
<dbReference type="InterPro" id="IPR001680">
    <property type="entry name" value="WD40_rpt"/>
</dbReference>
<dbReference type="EMBL" id="CACRXK020000003">
    <property type="protein sequence ID" value="CAB3976583.1"/>
    <property type="molecule type" value="Genomic_DNA"/>
</dbReference>
<dbReference type="PANTHER" id="PTHR19872">
    <property type="entry name" value="UBIQUITIN LIGASE SPECIFICITY FACTOR/HREP PROTEIN"/>
    <property type="match status" value="1"/>
</dbReference>
<dbReference type="AlphaFoldDB" id="A0A7D9H8E0"/>
<feature type="compositionally biased region" description="Acidic residues" evidence="4">
    <location>
        <begin position="493"/>
        <end position="506"/>
    </location>
</feature>
<keyword evidence="6" id="KW-1185">Reference proteome</keyword>
<dbReference type="InterPro" id="IPR020472">
    <property type="entry name" value="WD40_PAC1"/>
</dbReference>
<protein>
    <submittedName>
        <fullName evidence="5">F-box WD repeat-containing 7</fullName>
    </submittedName>
</protein>
<evidence type="ECO:0000256" key="3">
    <source>
        <dbReference type="ARBA" id="ARBA00022786"/>
    </source>
</evidence>
<dbReference type="SUPFAM" id="SSF81383">
    <property type="entry name" value="F-box domain"/>
    <property type="match status" value="1"/>
</dbReference>
<dbReference type="PANTHER" id="PTHR19872:SF9">
    <property type="entry name" value="UBIQUITIN-BINDING SDF UBIQUITIN LIGASE COMPLEX SUBUNIT"/>
    <property type="match status" value="1"/>
</dbReference>